<dbReference type="PROSITE" id="PS51192">
    <property type="entry name" value="HELICASE_ATP_BIND_1"/>
    <property type="match status" value="1"/>
</dbReference>
<dbReference type="InterPro" id="IPR027417">
    <property type="entry name" value="P-loop_NTPase"/>
</dbReference>
<dbReference type="InterPro" id="IPR001650">
    <property type="entry name" value="Helicase_C-like"/>
</dbReference>
<dbReference type="PROSITE" id="PS51194">
    <property type="entry name" value="HELICASE_CTER"/>
    <property type="match status" value="1"/>
</dbReference>
<feature type="compositionally biased region" description="Polar residues" evidence="9">
    <location>
        <begin position="580"/>
        <end position="590"/>
    </location>
</feature>
<keyword evidence="2 8" id="KW-0547">Nucleotide-binding</keyword>
<keyword evidence="6" id="KW-0694">RNA-binding</keyword>
<dbReference type="AlphaFoldDB" id="A0A7S0ZM88"/>
<gene>
    <name evidence="12" type="ORF">NSCI0253_LOCUS489</name>
</gene>
<proteinExistence type="inferred from homology"/>
<dbReference type="EMBL" id="HBFQ01000757">
    <property type="protein sequence ID" value="CAD8826143.1"/>
    <property type="molecule type" value="Transcribed_RNA"/>
</dbReference>
<dbReference type="SUPFAM" id="SSF52540">
    <property type="entry name" value="P-loop containing nucleoside triphosphate hydrolases"/>
    <property type="match status" value="1"/>
</dbReference>
<keyword evidence="5 8" id="KW-0067">ATP-binding</keyword>
<comment type="catalytic activity">
    <reaction evidence="7">
        <text>ATP + H2O = ADP + phosphate + H(+)</text>
        <dbReference type="Rhea" id="RHEA:13065"/>
        <dbReference type="ChEBI" id="CHEBI:15377"/>
        <dbReference type="ChEBI" id="CHEBI:15378"/>
        <dbReference type="ChEBI" id="CHEBI:30616"/>
        <dbReference type="ChEBI" id="CHEBI:43474"/>
        <dbReference type="ChEBI" id="CHEBI:456216"/>
        <dbReference type="EC" id="3.6.4.13"/>
    </reaction>
</comment>
<dbReference type="InterPro" id="IPR044763">
    <property type="entry name" value="Ded1/Dbp1_DEADc"/>
</dbReference>
<protein>
    <recommendedName>
        <fullName evidence="1">RNA helicase</fullName>
        <ecNumber evidence="1">3.6.4.13</ecNumber>
    </recommendedName>
</protein>
<dbReference type="Pfam" id="PF00270">
    <property type="entry name" value="DEAD"/>
    <property type="match status" value="1"/>
</dbReference>
<evidence type="ECO:0000259" key="10">
    <source>
        <dbReference type="PROSITE" id="PS51192"/>
    </source>
</evidence>
<feature type="domain" description="Helicase C-terminal" evidence="11">
    <location>
        <begin position="402"/>
        <end position="559"/>
    </location>
</feature>
<evidence type="ECO:0000313" key="12">
    <source>
        <dbReference type="EMBL" id="CAD8826143.1"/>
    </source>
</evidence>
<evidence type="ECO:0000256" key="6">
    <source>
        <dbReference type="ARBA" id="ARBA00022884"/>
    </source>
</evidence>
<reference evidence="12" key="1">
    <citation type="submission" date="2021-01" db="EMBL/GenBank/DDBJ databases">
        <authorList>
            <person name="Corre E."/>
            <person name="Pelletier E."/>
            <person name="Niang G."/>
            <person name="Scheremetjew M."/>
            <person name="Finn R."/>
            <person name="Kale V."/>
            <person name="Holt S."/>
            <person name="Cochrane G."/>
            <person name="Meng A."/>
            <person name="Brown T."/>
            <person name="Cohen L."/>
        </authorList>
    </citation>
    <scope>NUCLEOTIDE SEQUENCE</scope>
</reference>
<evidence type="ECO:0000256" key="3">
    <source>
        <dbReference type="ARBA" id="ARBA00022801"/>
    </source>
</evidence>
<evidence type="ECO:0000256" key="9">
    <source>
        <dbReference type="SAM" id="MobiDB-lite"/>
    </source>
</evidence>
<evidence type="ECO:0000256" key="4">
    <source>
        <dbReference type="ARBA" id="ARBA00022806"/>
    </source>
</evidence>
<dbReference type="PROSITE" id="PS00039">
    <property type="entry name" value="DEAD_ATP_HELICASE"/>
    <property type="match status" value="1"/>
</dbReference>
<dbReference type="GO" id="GO:0005524">
    <property type="term" value="F:ATP binding"/>
    <property type="evidence" value="ECO:0007669"/>
    <property type="project" value="UniProtKB-KW"/>
</dbReference>
<name>A0A7S0ZM88_NOCSC</name>
<dbReference type="Gene3D" id="3.40.50.300">
    <property type="entry name" value="P-loop containing nucleotide triphosphate hydrolases"/>
    <property type="match status" value="2"/>
</dbReference>
<dbReference type="CDD" id="cd17967">
    <property type="entry name" value="DEADc_DDX3_DDX4"/>
    <property type="match status" value="1"/>
</dbReference>
<evidence type="ECO:0000256" key="5">
    <source>
        <dbReference type="ARBA" id="ARBA00022840"/>
    </source>
</evidence>
<organism evidence="12">
    <name type="scientific">Noctiluca scintillans</name>
    <name type="common">Sea sparkle</name>
    <name type="synonym">Red tide dinoflagellate</name>
    <dbReference type="NCBI Taxonomy" id="2966"/>
    <lineage>
        <taxon>Eukaryota</taxon>
        <taxon>Sar</taxon>
        <taxon>Alveolata</taxon>
        <taxon>Dinophyceae</taxon>
        <taxon>Noctilucales</taxon>
        <taxon>Noctilucaceae</taxon>
        <taxon>Noctiluca</taxon>
    </lineage>
</organism>
<dbReference type="InterPro" id="IPR014001">
    <property type="entry name" value="Helicase_ATP-bd"/>
</dbReference>
<dbReference type="GO" id="GO:0016787">
    <property type="term" value="F:hydrolase activity"/>
    <property type="evidence" value="ECO:0007669"/>
    <property type="project" value="UniProtKB-KW"/>
</dbReference>
<dbReference type="EC" id="3.6.4.13" evidence="1"/>
<dbReference type="GO" id="GO:0003723">
    <property type="term" value="F:RNA binding"/>
    <property type="evidence" value="ECO:0007669"/>
    <property type="project" value="UniProtKB-KW"/>
</dbReference>
<dbReference type="SMART" id="SM00490">
    <property type="entry name" value="HELICc"/>
    <property type="match status" value="1"/>
</dbReference>
<keyword evidence="4 8" id="KW-0347">Helicase</keyword>
<dbReference type="PANTHER" id="PTHR47958">
    <property type="entry name" value="ATP-DEPENDENT RNA HELICASE DBP3"/>
    <property type="match status" value="1"/>
</dbReference>
<dbReference type="InterPro" id="IPR011545">
    <property type="entry name" value="DEAD/DEAH_box_helicase_dom"/>
</dbReference>
<dbReference type="Pfam" id="PF00271">
    <property type="entry name" value="Helicase_C"/>
    <property type="match status" value="1"/>
</dbReference>
<dbReference type="GO" id="GO:0003724">
    <property type="term" value="F:RNA helicase activity"/>
    <property type="evidence" value="ECO:0007669"/>
    <property type="project" value="UniProtKB-EC"/>
</dbReference>
<feature type="region of interest" description="Disordered" evidence="9">
    <location>
        <begin position="565"/>
        <end position="590"/>
    </location>
</feature>
<dbReference type="SMART" id="SM00487">
    <property type="entry name" value="DEXDc"/>
    <property type="match status" value="1"/>
</dbReference>
<keyword evidence="3 8" id="KW-0378">Hydrolase</keyword>
<dbReference type="CDD" id="cd18787">
    <property type="entry name" value="SF2_C_DEAD"/>
    <property type="match status" value="1"/>
</dbReference>
<evidence type="ECO:0000256" key="1">
    <source>
        <dbReference type="ARBA" id="ARBA00012552"/>
    </source>
</evidence>
<accession>A0A7S0ZM88</accession>
<evidence type="ECO:0000256" key="2">
    <source>
        <dbReference type="ARBA" id="ARBA00022741"/>
    </source>
</evidence>
<sequence length="590" mass="66031">MAWWSADTWNSDSKAEWETAVTTPAEDESKWQETPAETPAVSASANWWETPQTWSAPETPAAADWSAATTEQWQAPAPKGDSFWEMQQWYKSNGQLSRKEDWEFDQEESKAFAERLGSNSGIDFDLYEHVPVRVSGEKSDLIPVCYSFDELYSTFQEMIPESLIQNVRRCCYKCPTPVQKYAIPVGLAGRDVMCCAQTGSGKTAAFLFPIIGRMLKEHPSPTGLLTAPFEGKCSPYTLIMTPTRELCVQIYEEALKFCHRTPYRSVKVYGGVPTKPQMEDLSKGGDLMVACPGRLKDFLDRGIVSVESVFCLVLDEADRMLDMGFEPQIREIVEKYGMASKDARQTMMFSATFAEECQKLAGDFLYNYIWIGVGVVGGAVETVDQQLIQVAPAEKYEMLIQQLDEFYGSRQEARDGLKERCLVFVNAKDTAKFLDEQLYIKNMNTGTLHGNLTQEERERNLARFRSGEIDVMVATDVAARGLDIEHVSRVINYDMPKQIDSYIHRIGRTGRIGNKGTAITFIAVDTYGGSLEDHHALTELLRVMKDAGSEIPAWLQGLVPSEGGGSEAAWGGKDMRASWGNEQSWTGSGW</sequence>
<dbReference type="InterPro" id="IPR000629">
    <property type="entry name" value="RNA-helicase_DEAD-box_CS"/>
</dbReference>
<comment type="similarity">
    <text evidence="8">Belongs to the DEAD box helicase family.</text>
</comment>
<evidence type="ECO:0000256" key="8">
    <source>
        <dbReference type="RuleBase" id="RU000492"/>
    </source>
</evidence>
<evidence type="ECO:0000256" key="7">
    <source>
        <dbReference type="ARBA" id="ARBA00047984"/>
    </source>
</evidence>
<feature type="region of interest" description="Disordered" evidence="9">
    <location>
        <begin position="1"/>
        <end position="43"/>
    </location>
</feature>
<evidence type="ECO:0000259" key="11">
    <source>
        <dbReference type="PROSITE" id="PS51194"/>
    </source>
</evidence>
<feature type="domain" description="Helicase ATP-binding" evidence="10">
    <location>
        <begin position="183"/>
        <end position="371"/>
    </location>
</feature>